<sequence length="130" mass="14916">MKRSLFFTIAMFGLAVTASAQQGSFDPDQNPRARESAGKYSRMIDSLTSDQGATVQNTYKAYDWYEARDTRRQERRARNAAFYNSGYYQNYGYGNSLFYPSFGGGYYNGFGNSFFAPTFRIGGRSHRFYH</sequence>
<dbReference type="RefSeq" id="WP_133559114.1">
    <property type="nucleotide sequence ID" value="NZ_SNWM01000007.1"/>
</dbReference>
<dbReference type="AlphaFoldDB" id="A0A4R6ICH6"/>
<proteinExistence type="predicted"/>
<gene>
    <name evidence="2" type="ORF">CLV32_4516</name>
</gene>
<comment type="caution">
    <text evidence="2">The sequence shown here is derived from an EMBL/GenBank/DDBJ whole genome shotgun (WGS) entry which is preliminary data.</text>
</comment>
<accession>A0A4R6ICH6</accession>
<dbReference type="OrthoDB" id="678278at2"/>
<keyword evidence="3" id="KW-1185">Reference proteome</keyword>
<keyword evidence="1" id="KW-0732">Signal</keyword>
<evidence type="ECO:0000313" key="2">
    <source>
        <dbReference type="EMBL" id="TDO19277.1"/>
    </source>
</evidence>
<protein>
    <submittedName>
        <fullName evidence="2">Uncharacterized protein</fullName>
    </submittedName>
</protein>
<evidence type="ECO:0000313" key="3">
    <source>
        <dbReference type="Proteomes" id="UP000295499"/>
    </source>
</evidence>
<evidence type="ECO:0000256" key="1">
    <source>
        <dbReference type="SAM" id="SignalP"/>
    </source>
</evidence>
<dbReference type="Proteomes" id="UP000295499">
    <property type="component" value="Unassembled WGS sequence"/>
</dbReference>
<reference evidence="2 3" key="1">
    <citation type="submission" date="2019-03" db="EMBL/GenBank/DDBJ databases">
        <title>Genomic Encyclopedia of Archaeal and Bacterial Type Strains, Phase II (KMG-II): from individual species to whole genera.</title>
        <authorList>
            <person name="Goeker M."/>
        </authorList>
    </citation>
    <scope>NUCLEOTIDE SEQUENCE [LARGE SCALE GENOMIC DNA]</scope>
    <source>
        <strain evidence="2 3">DSM 19034</strain>
    </source>
</reference>
<feature type="signal peptide" evidence="1">
    <location>
        <begin position="1"/>
        <end position="20"/>
    </location>
</feature>
<dbReference type="EMBL" id="SNWM01000007">
    <property type="protein sequence ID" value="TDO19277.1"/>
    <property type="molecule type" value="Genomic_DNA"/>
</dbReference>
<feature type="chain" id="PRO_5020262854" evidence="1">
    <location>
        <begin position="21"/>
        <end position="130"/>
    </location>
</feature>
<name>A0A4R6ICH6_9SPHI</name>
<organism evidence="2 3">
    <name type="scientific">Pedobacter duraquae</name>
    <dbReference type="NCBI Taxonomy" id="425511"/>
    <lineage>
        <taxon>Bacteria</taxon>
        <taxon>Pseudomonadati</taxon>
        <taxon>Bacteroidota</taxon>
        <taxon>Sphingobacteriia</taxon>
        <taxon>Sphingobacteriales</taxon>
        <taxon>Sphingobacteriaceae</taxon>
        <taxon>Pedobacter</taxon>
    </lineage>
</organism>